<evidence type="ECO:0000313" key="1">
    <source>
        <dbReference type="EMBL" id="SBQ74067.1"/>
    </source>
</evidence>
<gene>
    <name evidence="1" type="primary">ASB9</name>
</gene>
<feature type="non-terminal residue" evidence="1">
    <location>
        <position position="1"/>
    </location>
</feature>
<feature type="non-terminal residue" evidence="1">
    <location>
        <position position="45"/>
    </location>
</feature>
<accession>A0A1A8GSC3</accession>
<proteinExistence type="predicted"/>
<name>A0A1A8GSC3_9TELE</name>
<dbReference type="EMBL" id="HAEC01005990">
    <property type="protein sequence ID" value="SBQ74067.1"/>
    <property type="molecule type" value="Transcribed_RNA"/>
</dbReference>
<reference evidence="1" key="2">
    <citation type="submission" date="2016-06" db="EMBL/GenBank/DDBJ databases">
        <title>The genome of a short-lived fish provides insights into sex chromosome evolution and the genetic control of aging.</title>
        <authorList>
            <person name="Reichwald K."/>
            <person name="Felder M."/>
            <person name="Petzold A."/>
            <person name="Koch P."/>
            <person name="Groth M."/>
            <person name="Platzer M."/>
        </authorList>
    </citation>
    <scope>NUCLEOTIDE SEQUENCE</scope>
    <source>
        <tissue evidence="1">Brain</tissue>
    </source>
</reference>
<protein>
    <submittedName>
        <fullName evidence="1">Uncharacterized protein</fullName>
    </submittedName>
</protein>
<sequence length="45" mass="5324">RKLQEKRTEFSKQLITSQILNEDVGRDQTETVLICQCFTRNIRSP</sequence>
<reference evidence="1" key="1">
    <citation type="submission" date="2016-05" db="EMBL/GenBank/DDBJ databases">
        <authorList>
            <person name="Lavstsen T."/>
            <person name="Jespersen J.S."/>
        </authorList>
    </citation>
    <scope>NUCLEOTIDE SEQUENCE</scope>
    <source>
        <tissue evidence="1">Brain</tissue>
    </source>
</reference>
<organism evidence="1">
    <name type="scientific">Nothobranchius korthausae</name>
    <dbReference type="NCBI Taxonomy" id="1143690"/>
    <lineage>
        <taxon>Eukaryota</taxon>
        <taxon>Metazoa</taxon>
        <taxon>Chordata</taxon>
        <taxon>Craniata</taxon>
        <taxon>Vertebrata</taxon>
        <taxon>Euteleostomi</taxon>
        <taxon>Actinopterygii</taxon>
        <taxon>Neopterygii</taxon>
        <taxon>Teleostei</taxon>
        <taxon>Neoteleostei</taxon>
        <taxon>Acanthomorphata</taxon>
        <taxon>Ovalentaria</taxon>
        <taxon>Atherinomorphae</taxon>
        <taxon>Cyprinodontiformes</taxon>
        <taxon>Nothobranchiidae</taxon>
        <taxon>Nothobranchius</taxon>
    </lineage>
</organism>
<dbReference type="AlphaFoldDB" id="A0A1A8GSC3"/>